<dbReference type="NCBIfam" id="TIGR00531">
    <property type="entry name" value="BCCP"/>
    <property type="match status" value="1"/>
</dbReference>
<evidence type="ECO:0000256" key="3">
    <source>
        <dbReference type="ARBA" id="ARBA00022516"/>
    </source>
</evidence>
<evidence type="ECO:0000256" key="6">
    <source>
        <dbReference type="ARBA" id="ARBA00023160"/>
    </source>
</evidence>
<dbReference type="AlphaFoldDB" id="A0A1I0GW71"/>
<proteinExistence type="predicted"/>
<evidence type="ECO:0000313" key="12">
    <source>
        <dbReference type="Proteomes" id="UP000198507"/>
    </source>
</evidence>
<dbReference type="InterPro" id="IPR001249">
    <property type="entry name" value="AcCoA_biotinCC"/>
</dbReference>
<dbReference type="SUPFAM" id="SSF51230">
    <property type="entry name" value="Single hybrid motif"/>
    <property type="match status" value="1"/>
</dbReference>
<dbReference type="CDD" id="cd06850">
    <property type="entry name" value="biotinyl_domain"/>
    <property type="match status" value="1"/>
</dbReference>
<sequence>MHPSEISPRMSATPPPEPDQGARDLRDEVVALARSLPGGLRRLTVRDGDRAIEVEWAADAPATGSPAPVTPAPAAPAASDDRSEAAEAAGAVRSPLVGTFYAAPSPGADPFVRVGDEVEPGQTVGIVEAMKLMNPILADEAGVVAEVLVGDAESVEYDQILMRLRPTGRAR</sequence>
<keyword evidence="5 8" id="KW-0443">Lipid metabolism</keyword>
<dbReference type="OrthoDB" id="9811735at2"/>
<comment type="function">
    <text evidence="8">This protein is a component of the acetyl coenzyme A carboxylase complex; first, biotin carboxylase catalyzes the carboxylation of the carrier protein and then the transcarboxylase transfers the carboxyl group to form malonyl-CoA.</text>
</comment>
<feature type="region of interest" description="Disordered" evidence="9">
    <location>
        <begin position="1"/>
        <end position="25"/>
    </location>
</feature>
<keyword evidence="12" id="KW-1185">Reference proteome</keyword>
<feature type="domain" description="Lipoyl-binding" evidence="10">
    <location>
        <begin position="89"/>
        <end position="165"/>
    </location>
</feature>
<dbReference type="InterPro" id="IPR000089">
    <property type="entry name" value="Biotin_lipoyl"/>
</dbReference>
<keyword evidence="3 8" id="KW-0444">Lipid biosynthesis</keyword>
<evidence type="ECO:0000256" key="8">
    <source>
        <dbReference type="RuleBase" id="RU364072"/>
    </source>
</evidence>
<dbReference type="Gene3D" id="2.40.50.100">
    <property type="match status" value="1"/>
</dbReference>
<comment type="pathway">
    <text evidence="1 8">Lipid metabolism; fatty acid biosynthesis.</text>
</comment>
<keyword evidence="4 8" id="KW-0276">Fatty acid metabolism</keyword>
<dbReference type="PANTHER" id="PTHR45266">
    <property type="entry name" value="OXALOACETATE DECARBOXYLASE ALPHA CHAIN"/>
    <property type="match status" value="1"/>
</dbReference>
<dbReference type="PROSITE" id="PS50968">
    <property type="entry name" value="BIOTINYL_LIPOYL"/>
    <property type="match status" value="1"/>
</dbReference>
<dbReference type="InterPro" id="IPR050709">
    <property type="entry name" value="Biotin_Carboxyl_Carrier/Decarb"/>
</dbReference>
<name>A0A1I0GW71_9ACTN</name>
<evidence type="ECO:0000313" key="11">
    <source>
        <dbReference type="EMBL" id="SET74699.1"/>
    </source>
</evidence>
<evidence type="ECO:0000256" key="7">
    <source>
        <dbReference type="ARBA" id="ARBA00023267"/>
    </source>
</evidence>
<evidence type="ECO:0000256" key="1">
    <source>
        <dbReference type="ARBA" id="ARBA00005194"/>
    </source>
</evidence>
<reference evidence="12" key="1">
    <citation type="submission" date="2016-10" db="EMBL/GenBank/DDBJ databases">
        <authorList>
            <person name="Varghese N."/>
            <person name="Submissions S."/>
        </authorList>
    </citation>
    <scope>NUCLEOTIDE SEQUENCE [LARGE SCALE GENOMIC DNA]</scope>
    <source>
        <strain evidence="12">DSM 44209</strain>
    </source>
</reference>
<organism evidence="11 12">
    <name type="scientific">Geodermatophilus poikilotrophus</name>
    <dbReference type="NCBI Taxonomy" id="1333667"/>
    <lineage>
        <taxon>Bacteria</taxon>
        <taxon>Bacillati</taxon>
        <taxon>Actinomycetota</taxon>
        <taxon>Actinomycetes</taxon>
        <taxon>Geodermatophilales</taxon>
        <taxon>Geodermatophilaceae</taxon>
        <taxon>Geodermatophilus</taxon>
    </lineage>
</organism>
<keyword evidence="7 8" id="KW-0092">Biotin</keyword>
<evidence type="ECO:0000259" key="10">
    <source>
        <dbReference type="PROSITE" id="PS50968"/>
    </source>
</evidence>
<dbReference type="InterPro" id="IPR011053">
    <property type="entry name" value="Single_hybrid_motif"/>
</dbReference>
<evidence type="ECO:0000256" key="5">
    <source>
        <dbReference type="ARBA" id="ARBA00023098"/>
    </source>
</evidence>
<dbReference type="InterPro" id="IPR001882">
    <property type="entry name" value="Biotin_BS"/>
</dbReference>
<evidence type="ECO:0000256" key="4">
    <source>
        <dbReference type="ARBA" id="ARBA00022832"/>
    </source>
</evidence>
<dbReference type="PROSITE" id="PS00188">
    <property type="entry name" value="BIOTIN"/>
    <property type="match status" value="1"/>
</dbReference>
<protein>
    <recommendedName>
        <fullName evidence="2 8">Biotin carboxyl carrier protein of acetyl-CoA carboxylase</fullName>
    </recommendedName>
</protein>
<feature type="region of interest" description="Disordered" evidence="9">
    <location>
        <begin position="56"/>
        <end position="89"/>
    </location>
</feature>
<dbReference type="UniPathway" id="UPA00094"/>
<dbReference type="EMBL" id="FOIE01000007">
    <property type="protein sequence ID" value="SET74699.1"/>
    <property type="molecule type" value="Genomic_DNA"/>
</dbReference>
<dbReference type="Proteomes" id="UP000198507">
    <property type="component" value="Unassembled WGS sequence"/>
</dbReference>
<dbReference type="PRINTS" id="PR01071">
    <property type="entry name" value="ACOABIOTINCC"/>
</dbReference>
<evidence type="ECO:0000256" key="9">
    <source>
        <dbReference type="SAM" id="MobiDB-lite"/>
    </source>
</evidence>
<dbReference type="GO" id="GO:0003989">
    <property type="term" value="F:acetyl-CoA carboxylase activity"/>
    <property type="evidence" value="ECO:0007669"/>
    <property type="project" value="InterPro"/>
</dbReference>
<evidence type="ECO:0000256" key="2">
    <source>
        <dbReference type="ARBA" id="ARBA00017562"/>
    </source>
</evidence>
<dbReference type="PANTHER" id="PTHR45266:SF3">
    <property type="entry name" value="OXALOACETATE DECARBOXYLASE ALPHA CHAIN"/>
    <property type="match status" value="1"/>
</dbReference>
<dbReference type="GO" id="GO:0009317">
    <property type="term" value="C:acetyl-CoA carboxylase complex"/>
    <property type="evidence" value="ECO:0007669"/>
    <property type="project" value="InterPro"/>
</dbReference>
<dbReference type="GO" id="GO:0006633">
    <property type="term" value="P:fatty acid biosynthetic process"/>
    <property type="evidence" value="ECO:0007669"/>
    <property type="project" value="UniProtKB-UniPathway"/>
</dbReference>
<accession>A0A1I0GW71</accession>
<dbReference type="Pfam" id="PF00364">
    <property type="entry name" value="Biotin_lipoyl"/>
    <property type="match status" value="1"/>
</dbReference>
<keyword evidence="6 8" id="KW-0275">Fatty acid biosynthesis</keyword>
<gene>
    <name evidence="11" type="ORF">SAMN04488546_3529</name>
</gene>